<feature type="domain" description="Peptidase S24/S26A/S26B/S26C" evidence="14">
    <location>
        <begin position="130"/>
        <end position="233"/>
    </location>
</feature>
<keyword evidence="6 12" id="KW-0068">Autocatalytic cleavage</keyword>
<keyword evidence="17" id="KW-1185">Reference proteome</keyword>
<evidence type="ECO:0000256" key="13">
    <source>
        <dbReference type="RuleBase" id="RU003991"/>
    </source>
</evidence>
<dbReference type="Pfam" id="PF00717">
    <property type="entry name" value="Peptidase_S24"/>
    <property type="match status" value="1"/>
</dbReference>
<dbReference type="InterPro" id="IPR006200">
    <property type="entry name" value="LexA"/>
</dbReference>
<dbReference type="PRINTS" id="PR00726">
    <property type="entry name" value="LEXASERPTASE"/>
</dbReference>
<keyword evidence="8 12" id="KW-0238">DNA-binding</keyword>
<dbReference type="PATRIC" id="fig|229920.5.peg.862"/>
<evidence type="ECO:0000256" key="7">
    <source>
        <dbReference type="ARBA" id="ARBA00023015"/>
    </source>
</evidence>
<dbReference type="InterPro" id="IPR036388">
    <property type="entry name" value="WH-like_DNA-bd_sf"/>
</dbReference>
<dbReference type="NCBIfam" id="TIGR00498">
    <property type="entry name" value="lexA"/>
    <property type="match status" value="1"/>
</dbReference>
<protein>
    <recommendedName>
        <fullName evidence="12">LexA repressor</fullName>
        <ecNumber evidence="12">3.4.21.88</ecNumber>
    </recommendedName>
</protein>
<evidence type="ECO:0000256" key="12">
    <source>
        <dbReference type="HAMAP-Rule" id="MF_00015"/>
    </source>
</evidence>
<comment type="catalytic activity">
    <reaction evidence="12">
        <text>Hydrolysis of Ala-|-Gly bond in repressor LexA.</text>
        <dbReference type="EC" id="3.4.21.88"/>
    </reaction>
</comment>
<evidence type="ECO:0000256" key="10">
    <source>
        <dbReference type="ARBA" id="ARBA00023204"/>
    </source>
</evidence>
<dbReference type="SUPFAM" id="SSF46785">
    <property type="entry name" value="Winged helix' DNA-binding domain"/>
    <property type="match status" value="1"/>
</dbReference>
<dbReference type="InterPro" id="IPR050077">
    <property type="entry name" value="LexA_repressor"/>
</dbReference>
<dbReference type="PANTHER" id="PTHR33516">
    <property type="entry name" value="LEXA REPRESSOR"/>
    <property type="match status" value="1"/>
</dbReference>
<evidence type="ECO:0000256" key="9">
    <source>
        <dbReference type="ARBA" id="ARBA00023163"/>
    </source>
</evidence>
<dbReference type="EC" id="3.4.21.88" evidence="12"/>
<keyword evidence="7 12" id="KW-0805">Transcription regulation</keyword>
<comment type="subunit">
    <text evidence="12">Homodimer.</text>
</comment>
<dbReference type="Proteomes" id="UP000050430">
    <property type="component" value="Unassembled WGS sequence"/>
</dbReference>
<dbReference type="STRING" id="229920.ADM99_13150"/>
<dbReference type="InterPro" id="IPR006197">
    <property type="entry name" value="Peptidase_S24_LexA"/>
</dbReference>
<feature type="domain" description="LexA repressor DNA-binding" evidence="15">
    <location>
        <begin position="7"/>
        <end position="68"/>
    </location>
</feature>
<dbReference type="HAMAP" id="MF_00015">
    <property type="entry name" value="LexA"/>
    <property type="match status" value="1"/>
</dbReference>
<feature type="DNA-binding region" description="H-T-H motif" evidence="12">
    <location>
        <begin position="32"/>
        <end position="52"/>
    </location>
</feature>
<dbReference type="GO" id="GO:0045892">
    <property type="term" value="P:negative regulation of DNA-templated transcription"/>
    <property type="evidence" value="ECO:0007669"/>
    <property type="project" value="UniProtKB-UniRule"/>
</dbReference>
<keyword evidence="9 12" id="KW-0804">Transcription</keyword>
<dbReference type="OrthoDB" id="9802364at2"/>
<evidence type="ECO:0000256" key="6">
    <source>
        <dbReference type="ARBA" id="ARBA00022813"/>
    </source>
</evidence>
<evidence type="ECO:0000259" key="14">
    <source>
        <dbReference type="Pfam" id="PF00717"/>
    </source>
</evidence>
<dbReference type="GO" id="GO:0006260">
    <property type="term" value="P:DNA replication"/>
    <property type="evidence" value="ECO:0007669"/>
    <property type="project" value="UniProtKB-UniRule"/>
</dbReference>
<reference evidence="16 17" key="1">
    <citation type="submission" date="2015-07" db="EMBL/GenBank/DDBJ databases">
        <title>Genome sequence of Leptolinea tardivitalis DSM 16556.</title>
        <authorList>
            <person name="Hemp J."/>
            <person name="Ward L.M."/>
            <person name="Pace L.A."/>
            <person name="Fischer W.W."/>
        </authorList>
    </citation>
    <scope>NUCLEOTIDE SEQUENCE [LARGE SCALE GENOMIC DNA]</scope>
    <source>
        <strain evidence="16 17">YMTK-2</strain>
    </source>
</reference>
<proteinExistence type="inferred from homology"/>
<feature type="active site" description="For autocatalytic cleavage activity" evidence="12">
    <location>
        <position position="158"/>
    </location>
</feature>
<comment type="caution">
    <text evidence="12">Lacks conserved residue(s) required for the propagation of feature annotation.</text>
</comment>
<dbReference type="InterPro" id="IPR039418">
    <property type="entry name" value="LexA-like"/>
</dbReference>
<organism evidence="16 17">
    <name type="scientific">Leptolinea tardivitalis</name>
    <dbReference type="NCBI Taxonomy" id="229920"/>
    <lineage>
        <taxon>Bacteria</taxon>
        <taxon>Bacillati</taxon>
        <taxon>Chloroflexota</taxon>
        <taxon>Anaerolineae</taxon>
        <taxon>Anaerolineales</taxon>
        <taxon>Anaerolineaceae</taxon>
        <taxon>Leptolinea</taxon>
    </lineage>
</organism>
<evidence type="ECO:0000313" key="17">
    <source>
        <dbReference type="Proteomes" id="UP000050430"/>
    </source>
</evidence>
<dbReference type="Gene3D" id="1.10.10.10">
    <property type="entry name" value="Winged helix-like DNA-binding domain superfamily/Winged helix DNA-binding domain"/>
    <property type="match status" value="1"/>
</dbReference>
<keyword evidence="11 12" id="KW-0742">SOS response</keyword>
<dbReference type="GO" id="GO:0004252">
    <property type="term" value="F:serine-type endopeptidase activity"/>
    <property type="evidence" value="ECO:0007669"/>
    <property type="project" value="UniProtKB-UniRule"/>
</dbReference>
<comment type="function">
    <text evidence="12">Represses a number of genes involved in the response to DNA damage (SOS response), including recA and lexA. In the presence of single-stranded DNA, RecA interacts with LexA causing an autocatalytic cleavage which disrupts the DNA-binding part of LexA, leading to derepression of the SOS regulon and eventually DNA repair.</text>
</comment>
<evidence type="ECO:0000256" key="2">
    <source>
        <dbReference type="ARBA" id="ARBA00022491"/>
    </source>
</evidence>
<dbReference type="InterPro" id="IPR015927">
    <property type="entry name" value="Peptidase_S24_S26A/B/C"/>
</dbReference>
<comment type="similarity">
    <text evidence="1 12 13">Belongs to the peptidase S24 family.</text>
</comment>
<evidence type="ECO:0000256" key="8">
    <source>
        <dbReference type="ARBA" id="ARBA00023125"/>
    </source>
</evidence>
<dbReference type="Gene3D" id="2.10.109.10">
    <property type="entry name" value="Umud Fragment, subunit A"/>
    <property type="match status" value="1"/>
</dbReference>
<dbReference type="InterPro" id="IPR006199">
    <property type="entry name" value="LexA_DNA-bd_dom"/>
</dbReference>
<dbReference type="GO" id="GO:0006281">
    <property type="term" value="P:DNA repair"/>
    <property type="evidence" value="ECO:0007669"/>
    <property type="project" value="UniProtKB-UniRule"/>
</dbReference>
<dbReference type="InterPro" id="IPR036286">
    <property type="entry name" value="LexA/Signal_pep-like_sf"/>
</dbReference>
<dbReference type="EMBL" id="LGCK01000013">
    <property type="protein sequence ID" value="KPL70842.1"/>
    <property type="molecule type" value="Genomic_DNA"/>
</dbReference>
<evidence type="ECO:0000313" key="16">
    <source>
        <dbReference type="EMBL" id="KPL70842.1"/>
    </source>
</evidence>
<evidence type="ECO:0000256" key="1">
    <source>
        <dbReference type="ARBA" id="ARBA00007484"/>
    </source>
</evidence>
<dbReference type="PANTHER" id="PTHR33516:SF2">
    <property type="entry name" value="LEXA REPRESSOR-RELATED"/>
    <property type="match status" value="1"/>
</dbReference>
<dbReference type="SUPFAM" id="SSF51306">
    <property type="entry name" value="LexA/Signal peptidase"/>
    <property type="match status" value="1"/>
</dbReference>
<evidence type="ECO:0000256" key="11">
    <source>
        <dbReference type="ARBA" id="ARBA00023236"/>
    </source>
</evidence>
<accession>A0A0N8GKW6</accession>
<evidence type="ECO:0000256" key="5">
    <source>
        <dbReference type="ARBA" id="ARBA00022801"/>
    </source>
</evidence>
<dbReference type="InterPro" id="IPR036390">
    <property type="entry name" value="WH_DNA-bd_sf"/>
</dbReference>
<evidence type="ECO:0000256" key="4">
    <source>
        <dbReference type="ARBA" id="ARBA00022763"/>
    </source>
</evidence>
<keyword evidence="5 12" id="KW-0378">Hydrolase</keyword>
<dbReference type="AlphaFoldDB" id="A0A0N8GKW6"/>
<comment type="caution">
    <text evidence="16">The sequence shown here is derived from an EMBL/GenBank/DDBJ whole genome shotgun (WGS) entry which is preliminary data.</text>
</comment>
<name>A0A0N8GKW6_9CHLR</name>
<keyword evidence="10 12" id="KW-0234">DNA repair</keyword>
<dbReference type="CDD" id="cd06529">
    <property type="entry name" value="S24_LexA-like"/>
    <property type="match status" value="1"/>
</dbReference>
<dbReference type="RefSeq" id="WP_062420839.1">
    <property type="nucleotide sequence ID" value="NZ_BBYA01000005.1"/>
</dbReference>
<dbReference type="GO" id="GO:0006508">
    <property type="term" value="P:proteolysis"/>
    <property type="evidence" value="ECO:0007669"/>
    <property type="project" value="InterPro"/>
</dbReference>
<sequence length="244" mass="27190">MPRKTVGLSDRHRKIMEFLTTFVEQNSYSPSIRQIGESIGVKSTSLVDYYLNYLEQEGYIARDGRVSRSIRVFKPVYPESGGPSLNPEILHGQSAAGAMSDILRIPIFGRIVASAPLPMPPSDMAYFDPESSVEIARSLLPPKEKINELFALEVDGDSMIDAMVNDGDIVVMKHAQDAINGDMVAVWLDDENSTTLKYFYKENNRIRLQPANPNMKPIMVDNPSALRIMGKVVMVIRQVKSVAV</sequence>
<keyword evidence="4 12" id="KW-0227">DNA damage</keyword>
<gene>
    <name evidence="12" type="primary">lexA</name>
    <name evidence="16" type="ORF">ADM99_13150</name>
</gene>
<dbReference type="GO" id="GO:0003677">
    <property type="term" value="F:DNA binding"/>
    <property type="evidence" value="ECO:0007669"/>
    <property type="project" value="UniProtKB-UniRule"/>
</dbReference>
<dbReference type="GO" id="GO:0009432">
    <property type="term" value="P:SOS response"/>
    <property type="evidence" value="ECO:0007669"/>
    <property type="project" value="UniProtKB-UniRule"/>
</dbReference>
<dbReference type="Pfam" id="PF01726">
    <property type="entry name" value="LexA_DNA_bind"/>
    <property type="match status" value="1"/>
</dbReference>
<keyword evidence="3 12" id="KW-0235">DNA replication</keyword>
<evidence type="ECO:0000259" key="15">
    <source>
        <dbReference type="Pfam" id="PF01726"/>
    </source>
</evidence>
<feature type="active site" description="For autocatalytic cleavage activity" evidence="12">
    <location>
        <position position="197"/>
    </location>
</feature>
<keyword evidence="2 12" id="KW-0678">Repressor</keyword>
<evidence type="ECO:0000256" key="3">
    <source>
        <dbReference type="ARBA" id="ARBA00022705"/>
    </source>
</evidence>